<evidence type="ECO:0000313" key="2">
    <source>
        <dbReference type="Proteomes" id="UP001377168"/>
    </source>
</evidence>
<gene>
    <name evidence="1" type="ORF">WKI67_03160</name>
</gene>
<keyword evidence="2" id="KW-1185">Reference proteome</keyword>
<sequence>MTTTQESTNYERAAGLRQRAHEALDGRDPDVGWSVKDRSAVSAGHAVLAAATQLADLSDRLVAVDIDLSRIANAAEARVERLAETDHTEPELQVVRGEISRTDTKSSILLASVAIIAGPLAEKAETLLHQPWPITAVGVVAAVFAGLATWLLLNVVLPRLHGNSNANFLHYARCSPEELAEALGAKADRRSELAALSAIAEAKFRQLARAGVLLKISGLLFAATAALAVAF</sequence>
<proteinExistence type="predicted"/>
<dbReference type="EMBL" id="JBBKAJ010000018">
    <property type="protein sequence ID" value="MEJ8632436.1"/>
    <property type="molecule type" value="Genomic_DNA"/>
</dbReference>
<accession>A0ACC6PM87</accession>
<evidence type="ECO:0000313" key="1">
    <source>
        <dbReference type="EMBL" id="MEJ8632436.1"/>
    </source>
</evidence>
<dbReference type="Proteomes" id="UP001377168">
    <property type="component" value="Unassembled WGS sequence"/>
</dbReference>
<reference evidence="1" key="1">
    <citation type="submission" date="2024-03" db="EMBL/GenBank/DDBJ databases">
        <title>Novel Streptomyces species of biotechnological and ecological value are a feature of Machair soil.</title>
        <authorList>
            <person name="Prole J.R."/>
            <person name="Goodfellow M."/>
            <person name="Allenby N."/>
            <person name="Ward A.C."/>
        </authorList>
    </citation>
    <scope>NUCLEOTIDE SEQUENCE</scope>
    <source>
        <strain evidence="1">MS2.AVA.5</strain>
    </source>
</reference>
<name>A0ACC6PM87_9ACTN</name>
<comment type="caution">
    <text evidence="1">The sequence shown here is derived from an EMBL/GenBank/DDBJ whole genome shotgun (WGS) entry which is preliminary data.</text>
</comment>
<organism evidence="1 2">
    <name type="scientific">Streptomyces achmelvichensis</name>
    <dbReference type="NCBI Taxonomy" id="3134111"/>
    <lineage>
        <taxon>Bacteria</taxon>
        <taxon>Bacillati</taxon>
        <taxon>Actinomycetota</taxon>
        <taxon>Actinomycetes</taxon>
        <taxon>Kitasatosporales</taxon>
        <taxon>Streptomycetaceae</taxon>
        <taxon>Streptomyces</taxon>
    </lineage>
</organism>
<protein>
    <submittedName>
        <fullName evidence="1">Pycsar system effector family protein</fullName>
    </submittedName>
</protein>